<evidence type="ECO:0000256" key="1">
    <source>
        <dbReference type="SAM" id="MobiDB-lite"/>
    </source>
</evidence>
<proteinExistence type="predicted"/>
<protein>
    <submittedName>
        <fullName evidence="2">Uncharacterized protein</fullName>
    </submittedName>
</protein>
<comment type="caution">
    <text evidence="2">The sequence shown here is derived from an EMBL/GenBank/DDBJ whole genome shotgun (WGS) entry which is preliminary data.</text>
</comment>
<sequence>MLGPELSGDLPCRWWVILSEELLQSFDHGCVALRPEHSAQVFFAGRSAVGGDLGKPVALGGGCRGRRRASAGSWVVTHRPAAIRVPAIRWTFMTSVPSVRARWRTPDPRPVSFAQEKAKAQPPAALDRRPSSRSPAPASPGKDGHVRGSVGASTDVPYGTTLPAVCSDASVIGADRSVARWRTRSIFSGSMRPADRSS</sequence>
<feature type="region of interest" description="Disordered" evidence="1">
    <location>
        <begin position="103"/>
        <end position="162"/>
    </location>
</feature>
<evidence type="ECO:0000313" key="2">
    <source>
        <dbReference type="EMBL" id="MDP9888622.1"/>
    </source>
</evidence>
<evidence type="ECO:0000313" key="3">
    <source>
        <dbReference type="Proteomes" id="UP001226577"/>
    </source>
</evidence>
<reference evidence="2 3" key="1">
    <citation type="submission" date="2023-07" db="EMBL/GenBank/DDBJ databases">
        <title>Sorghum-associated microbial communities from plants grown in Nebraska, USA.</title>
        <authorList>
            <person name="Schachtman D."/>
        </authorList>
    </citation>
    <scope>NUCLEOTIDE SEQUENCE [LARGE SCALE GENOMIC DNA]</scope>
    <source>
        <strain evidence="2 3">CC222</strain>
    </source>
</reference>
<keyword evidence="3" id="KW-1185">Reference proteome</keyword>
<dbReference type="EMBL" id="JAUSRE010000010">
    <property type="protein sequence ID" value="MDP9888622.1"/>
    <property type="molecule type" value="Genomic_DNA"/>
</dbReference>
<organism evidence="2 3">
    <name type="scientific">Pseudarthrobacter enclensis</name>
    <dbReference type="NCBI Taxonomy" id="993070"/>
    <lineage>
        <taxon>Bacteria</taxon>
        <taxon>Bacillati</taxon>
        <taxon>Actinomycetota</taxon>
        <taxon>Actinomycetes</taxon>
        <taxon>Micrococcales</taxon>
        <taxon>Micrococcaceae</taxon>
        <taxon>Pseudarthrobacter</taxon>
    </lineage>
</organism>
<dbReference type="Proteomes" id="UP001226577">
    <property type="component" value="Unassembled WGS sequence"/>
</dbReference>
<gene>
    <name evidence="2" type="ORF">J2X98_002215</name>
</gene>
<name>A0ABT9RTQ5_9MICC</name>
<accession>A0ABT9RTQ5</accession>